<keyword evidence="8" id="KW-0594">Phospholipid biosynthesis</keyword>
<dbReference type="Proteomes" id="UP000442694">
    <property type="component" value="Unassembled WGS sequence"/>
</dbReference>
<dbReference type="AlphaFoldDB" id="A0A833N3D9"/>
<keyword evidence="2" id="KW-0444">Lipid biosynthesis</keyword>
<dbReference type="PANTHER" id="PTHR43616:SF5">
    <property type="entry name" value="GLYCEROL DEHYDROGENASE 1"/>
    <property type="match status" value="1"/>
</dbReference>
<evidence type="ECO:0000256" key="9">
    <source>
        <dbReference type="ARBA" id="ARBA00023264"/>
    </source>
</evidence>
<dbReference type="PANTHER" id="PTHR43616">
    <property type="entry name" value="GLYCEROL DEHYDROGENASE"/>
    <property type="match status" value="1"/>
</dbReference>
<dbReference type="Gene3D" id="1.20.1090.10">
    <property type="entry name" value="Dehydroquinate synthase-like - alpha domain"/>
    <property type="match status" value="1"/>
</dbReference>
<dbReference type="GO" id="GO:0046872">
    <property type="term" value="F:metal ion binding"/>
    <property type="evidence" value="ECO:0007669"/>
    <property type="project" value="UniProtKB-KW"/>
</dbReference>
<dbReference type="InterPro" id="IPR016205">
    <property type="entry name" value="Glycerol_DH"/>
</dbReference>
<dbReference type="GO" id="GO:0016614">
    <property type="term" value="F:oxidoreductase activity, acting on CH-OH group of donors"/>
    <property type="evidence" value="ECO:0007669"/>
    <property type="project" value="InterPro"/>
</dbReference>
<dbReference type="InterPro" id="IPR032837">
    <property type="entry name" value="G1PDH"/>
</dbReference>
<dbReference type="Pfam" id="PF13685">
    <property type="entry name" value="Fe-ADH_2"/>
    <property type="match status" value="1"/>
</dbReference>
<dbReference type="RefSeq" id="WP_152213594.1">
    <property type="nucleotide sequence ID" value="NZ_WFLN01000009.1"/>
</dbReference>
<evidence type="ECO:0000313" key="11">
    <source>
        <dbReference type="Proteomes" id="UP000442694"/>
    </source>
</evidence>
<evidence type="ECO:0000256" key="2">
    <source>
        <dbReference type="ARBA" id="ARBA00022516"/>
    </source>
</evidence>
<comment type="caution">
    <text evidence="10">The sequence shown here is derived from an EMBL/GenBank/DDBJ whole genome shotgun (WGS) entry which is preliminary data.</text>
</comment>
<keyword evidence="11" id="KW-1185">Reference proteome</keyword>
<evidence type="ECO:0000256" key="6">
    <source>
        <dbReference type="ARBA" id="ARBA00023027"/>
    </source>
</evidence>
<evidence type="ECO:0000256" key="7">
    <source>
        <dbReference type="ARBA" id="ARBA00023098"/>
    </source>
</evidence>
<evidence type="ECO:0000256" key="3">
    <source>
        <dbReference type="ARBA" id="ARBA00022723"/>
    </source>
</evidence>
<keyword evidence="7" id="KW-0443">Lipid metabolism</keyword>
<organism evidence="10 11">
    <name type="scientific">Fluviispira multicolorata</name>
    <dbReference type="NCBI Taxonomy" id="2654512"/>
    <lineage>
        <taxon>Bacteria</taxon>
        <taxon>Pseudomonadati</taxon>
        <taxon>Bdellovibrionota</taxon>
        <taxon>Oligoflexia</taxon>
        <taxon>Silvanigrellales</taxon>
        <taxon>Silvanigrellaceae</taxon>
        <taxon>Fluviispira</taxon>
    </lineage>
</organism>
<evidence type="ECO:0000256" key="8">
    <source>
        <dbReference type="ARBA" id="ARBA00023209"/>
    </source>
</evidence>
<sequence length="495" mass="56478">MSIWFEKLIKTFENEKIDYLANPNIPKQFYCKEFSDFNSYFFQTLKVSLDQSKKNKIFILHDGVFKKSALNSSENIIDKIIEILSENFIVTVKNLSFECQVNSLDIHASEEYLKKTSELIQNEESCNIFIALGSGTITDLLKHALFISNPNAIFISIPTAMTVTAFTSSFSVVDISGAKRTRPSKLIYATFWIESLLQAAPMQLSRAGYGDLLARFVAYGDWYLGYKLGISEKYDELAFRLMDAYAEPIKQIAKEFGKENLSQSASEISAATLAMAGIAMSLSGETTPLSGYEHVISHGLDFLRLISNRPLVLHGEQVALASLTSAMSFDWIFEIEKFDLKKMRSMSEKDTRQIINHFFNSAPFFGREEEKYLDSERKLFEAQSADTLNSAKEIFIKDYLIKSSKWDISKETFSIFINEWPVIKEYLKKLTIRSNEMQELLELACLPTFPEATTPNTTALEYRWALRFSPFIRSRFCIADFIFWLGEDTCTVGAI</sequence>
<gene>
    <name evidence="10" type="ORF">GCL57_12000</name>
</gene>
<reference evidence="10 11" key="1">
    <citation type="submission" date="2019-10" db="EMBL/GenBank/DDBJ databases">
        <title>New genus of Silvanigrellaceae.</title>
        <authorList>
            <person name="Pitt A."/>
            <person name="Hahn M.W."/>
        </authorList>
    </citation>
    <scope>NUCLEOTIDE SEQUENCE [LARGE SCALE GENOMIC DNA]</scope>
    <source>
        <strain evidence="10 11">33A1-SZDP</strain>
    </source>
</reference>
<name>A0A833N3D9_9BACT</name>
<keyword evidence="6" id="KW-0520">NAD</keyword>
<dbReference type="Gene3D" id="3.40.50.1970">
    <property type="match status" value="1"/>
</dbReference>
<evidence type="ECO:0000256" key="5">
    <source>
        <dbReference type="ARBA" id="ARBA00023002"/>
    </source>
</evidence>
<dbReference type="GO" id="GO:0008654">
    <property type="term" value="P:phospholipid biosynthetic process"/>
    <property type="evidence" value="ECO:0007669"/>
    <property type="project" value="UniProtKB-KW"/>
</dbReference>
<protein>
    <submittedName>
        <fullName evidence="10">Iron-containing alcohol dehydrogenase</fullName>
    </submittedName>
</protein>
<dbReference type="EMBL" id="WFLN01000009">
    <property type="protein sequence ID" value="KAB8028443.1"/>
    <property type="molecule type" value="Genomic_DNA"/>
</dbReference>
<evidence type="ECO:0000256" key="1">
    <source>
        <dbReference type="ARBA" id="ARBA00022490"/>
    </source>
</evidence>
<keyword evidence="5" id="KW-0560">Oxidoreductase</keyword>
<accession>A0A833N3D9</accession>
<evidence type="ECO:0000256" key="4">
    <source>
        <dbReference type="ARBA" id="ARBA00022857"/>
    </source>
</evidence>
<dbReference type="SUPFAM" id="SSF56796">
    <property type="entry name" value="Dehydroquinate synthase-like"/>
    <property type="match status" value="1"/>
</dbReference>
<keyword evidence="3" id="KW-0479">Metal-binding</keyword>
<keyword evidence="4" id="KW-0521">NADP</keyword>
<proteinExistence type="predicted"/>
<evidence type="ECO:0000313" key="10">
    <source>
        <dbReference type="EMBL" id="KAB8028443.1"/>
    </source>
</evidence>
<keyword evidence="1" id="KW-0963">Cytoplasm</keyword>
<keyword evidence="9" id="KW-1208">Phospholipid metabolism</keyword>